<feature type="domain" description="PiggyBac transposable element-derived protein" evidence="3">
    <location>
        <begin position="257"/>
        <end position="614"/>
    </location>
</feature>
<dbReference type="PANTHER" id="PTHR46599:SF3">
    <property type="entry name" value="PIGGYBAC TRANSPOSABLE ELEMENT-DERIVED PROTEIN 4"/>
    <property type="match status" value="1"/>
</dbReference>
<evidence type="ECO:0000256" key="2">
    <source>
        <dbReference type="SAM" id="Phobius"/>
    </source>
</evidence>
<keyword evidence="2" id="KW-0472">Membrane</keyword>
<proteinExistence type="predicted"/>
<feature type="transmembrane region" description="Helical" evidence="2">
    <location>
        <begin position="601"/>
        <end position="620"/>
    </location>
</feature>
<evidence type="ECO:0000256" key="1">
    <source>
        <dbReference type="SAM" id="MobiDB-lite"/>
    </source>
</evidence>
<reference evidence="4" key="1">
    <citation type="submission" date="2020-11" db="EMBL/GenBank/DDBJ databases">
        <authorList>
            <person name="Tran Van P."/>
        </authorList>
    </citation>
    <scope>NUCLEOTIDE SEQUENCE</scope>
</reference>
<dbReference type="InterPro" id="IPR029526">
    <property type="entry name" value="PGBD"/>
</dbReference>
<name>A0A7R8WM47_9CRUS</name>
<evidence type="ECO:0000313" key="4">
    <source>
        <dbReference type="EMBL" id="CAD7233055.1"/>
    </source>
</evidence>
<dbReference type="EMBL" id="OB665573">
    <property type="protein sequence ID" value="CAD7233055.1"/>
    <property type="molecule type" value="Genomic_DNA"/>
</dbReference>
<keyword evidence="2" id="KW-0812">Transmembrane</keyword>
<dbReference type="Pfam" id="PF13843">
    <property type="entry name" value="DDE_Tnp_1_7"/>
    <property type="match status" value="1"/>
</dbReference>
<dbReference type="PANTHER" id="PTHR46599">
    <property type="entry name" value="PIGGYBAC TRANSPOSABLE ELEMENT-DERIVED PROTEIN 4"/>
    <property type="match status" value="1"/>
</dbReference>
<sequence length="781" mass="89577">MSEEEDSITSKLFSGVDLTEDEILRILNLSLVVTDRLQAQMVKHILQHIIKRKLGLKIPDELWKRLLRSNAHKEITLETVFYGGKKEESLHLQCFTLERRFTLESKVYFRKSAAKRATCSVCSLPVIKMKRHMAQQHPDFKRMSNSESDSDLSAISAISDSSGSDEAKLSSESSTSTSNGSGSDGEAGAPAPKRGRPGRGRGRPALRRGFPPRRGHAPVRKWRQAQPKTVFMGPIGPFRCGVKDEVKEALKDGEAWEFFEKIYDEEVLKFIVEMTNQYAILKIMKNSPAKSQRSFVFTWTPTTVDEMRRVLAVILAMGLNRKPQIRDYFSNNPIFRQPWFKNTLTGERFTDIFSCMLHVVDPDAIGREKIINFFQLLACFYPGREISIDESRARFKGRCASLQYNPQKPDKFRLEIFSLCDAESGYLWNAFPYFGSTSEYPDADPSLSVSEKVVDQLQAPLEEHGHVVFCDRRYTSIGILEKLANQDRTTFLTGTIMPTRRGLPDSLRNLRLDRNEARFWESEGMFVTAYRDKKSKKYVTILSNYGGTDLVQKTRRRGEVVSVPKIVKTYTTFMRGVDRFDQMIQYSSIVRRRTNKWWKKLFLWIFSASVVNAMIFFRLVKNEKVTSSKFRAMICEHYGGIPQPQVQDAPAPVVGRPKDRPEEGRLPKKRLHLVDYEGGGARRCRIEAMPSFFPMSFLKGMLVSGEVIPPGLECLVIHHVQGTTNMEKRKWQVKNKGSLRLPKRISPKRGRQQLAVEMDTNYGRLIYLNLLSAQRDDHTIR</sequence>
<dbReference type="AlphaFoldDB" id="A0A7R8WM47"/>
<protein>
    <recommendedName>
        <fullName evidence="3">PiggyBac transposable element-derived protein domain-containing protein</fullName>
    </recommendedName>
</protein>
<gene>
    <name evidence="4" type="ORF">CTOB1V02_LOCUS10879</name>
</gene>
<feature type="region of interest" description="Disordered" evidence="1">
    <location>
        <begin position="135"/>
        <end position="226"/>
    </location>
</feature>
<keyword evidence="2" id="KW-1133">Transmembrane helix</keyword>
<feature type="compositionally biased region" description="Low complexity" evidence="1">
    <location>
        <begin position="145"/>
        <end position="192"/>
    </location>
</feature>
<evidence type="ECO:0000259" key="3">
    <source>
        <dbReference type="Pfam" id="PF13843"/>
    </source>
</evidence>
<accession>A0A7R8WM47</accession>
<organism evidence="4">
    <name type="scientific">Cyprideis torosa</name>
    <dbReference type="NCBI Taxonomy" id="163714"/>
    <lineage>
        <taxon>Eukaryota</taxon>
        <taxon>Metazoa</taxon>
        <taxon>Ecdysozoa</taxon>
        <taxon>Arthropoda</taxon>
        <taxon>Crustacea</taxon>
        <taxon>Oligostraca</taxon>
        <taxon>Ostracoda</taxon>
        <taxon>Podocopa</taxon>
        <taxon>Podocopida</taxon>
        <taxon>Cytherocopina</taxon>
        <taxon>Cytheroidea</taxon>
        <taxon>Cytherideidae</taxon>
        <taxon>Cyprideis</taxon>
    </lineage>
</organism>
<feature type="compositionally biased region" description="Basic residues" evidence="1">
    <location>
        <begin position="193"/>
        <end position="223"/>
    </location>
</feature>
<dbReference type="OrthoDB" id="6357869at2759"/>